<sequence>MLDSLKRQIGVRIGDKFYEYAMICVLVAISLYMRKQLFPFISIDFTYYVDPWYKYILAHGKFLSLRDSYSDYNVPYLYLLALTTFFPKHEIAAVKSLSTIFDLLLAFYTYLIVRVKYERGMLPAIAACVMLFVPTVLLNSAMWGQCDSIYTTCVLAGAYALIRRRPIRAGLWLGMAIAFKLQAIFFFPLLLVLFCRRQLSWKTLVVMPVIYFVSLIPALLAGRGLMDLLTIYARQSQNYDLALTWNAANLYQWLPATWTAQSDAALLIVHAAIPFTMGLIVLLTLVVISRRREIHPQLLIHISFLFTLIIPYFLPKMHDRYFYMADVFSVIYAFYYPKRFYVPALVILASLWGYVAFLFQYYFLDAHLISFFILGAMGIVLADLKNELYGLKAQAIASPADEPVLSDEDATDKHRVLIKG</sequence>
<feature type="transmembrane region" description="Helical" evidence="8">
    <location>
        <begin position="92"/>
        <end position="113"/>
    </location>
</feature>
<evidence type="ECO:0000256" key="6">
    <source>
        <dbReference type="ARBA" id="ARBA00023136"/>
    </source>
</evidence>
<proteinExistence type="inferred from homology"/>
<feature type="transmembrane region" description="Helical" evidence="8">
    <location>
        <begin position="344"/>
        <end position="362"/>
    </location>
</feature>
<dbReference type="InterPro" id="IPR018584">
    <property type="entry name" value="GT87"/>
</dbReference>
<evidence type="ECO:0000256" key="7">
    <source>
        <dbReference type="ARBA" id="ARBA00024033"/>
    </source>
</evidence>
<gene>
    <name evidence="9" type="ORF">KTT_05700</name>
</gene>
<name>A0A401ZUY9_9CHLR</name>
<feature type="transmembrane region" description="Helical" evidence="8">
    <location>
        <begin position="171"/>
        <end position="194"/>
    </location>
</feature>
<keyword evidence="3" id="KW-0808">Transferase</keyword>
<reference evidence="10" key="1">
    <citation type="submission" date="2018-12" db="EMBL/GenBank/DDBJ databases">
        <title>Tengunoibacter tsumagoiensis gen. nov., sp. nov., Dictyobacter kobayashii sp. nov., D. alpinus sp. nov., and D. joshuensis sp. nov. and description of Dictyobacteraceae fam. nov. within the order Ktedonobacterales isolated from Tengu-no-mugimeshi.</title>
        <authorList>
            <person name="Wang C.M."/>
            <person name="Zheng Y."/>
            <person name="Sakai Y."/>
            <person name="Toyoda A."/>
            <person name="Minakuchi Y."/>
            <person name="Abe K."/>
            <person name="Yokota A."/>
            <person name="Yabe S."/>
        </authorList>
    </citation>
    <scope>NUCLEOTIDE SEQUENCE [LARGE SCALE GENOMIC DNA]</scope>
    <source>
        <strain evidence="10">Uno3</strain>
    </source>
</reference>
<feature type="transmembrane region" description="Helical" evidence="8">
    <location>
        <begin position="368"/>
        <end position="384"/>
    </location>
</feature>
<comment type="caution">
    <text evidence="9">The sequence shown here is derived from an EMBL/GenBank/DDBJ whole genome shotgun (WGS) entry which is preliminary data.</text>
</comment>
<dbReference type="Proteomes" id="UP000287352">
    <property type="component" value="Unassembled WGS sequence"/>
</dbReference>
<evidence type="ECO:0000256" key="4">
    <source>
        <dbReference type="ARBA" id="ARBA00022692"/>
    </source>
</evidence>
<comment type="similarity">
    <text evidence="7">Belongs to the glycosyltransferase 87 family.</text>
</comment>
<dbReference type="AlphaFoldDB" id="A0A401ZUY9"/>
<feature type="transmembrane region" description="Helical" evidence="8">
    <location>
        <begin position="201"/>
        <end position="220"/>
    </location>
</feature>
<evidence type="ECO:0000313" key="9">
    <source>
        <dbReference type="EMBL" id="GCE10711.1"/>
    </source>
</evidence>
<feature type="transmembrane region" description="Helical" evidence="8">
    <location>
        <begin position="120"/>
        <end position="138"/>
    </location>
</feature>
<comment type="subcellular location">
    <subcellularLocation>
        <location evidence="1">Cell membrane</location>
        <topology evidence="1">Multi-pass membrane protein</topology>
    </subcellularLocation>
</comment>
<evidence type="ECO:0000256" key="3">
    <source>
        <dbReference type="ARBA" id="ARBA00022679"/>
    </source>
</evidence>
<evidence type="ECO:0000256" key="1">
    <source>
        <dbReference type="ARBA" id="ARBA00004651"/>
    </source>
</evidence>
<dbReference type="Pfam" id="PF09594">
    <property type="entry name" value="GT87"/>
    <property type="match status" value="1"/>
</dbReference>
<feature type="transmembrane region" description="Helical" evidence="8">
    <location>
        <begin position="17"/>
        <end position="33"/>
    </location>
</feature>
<dbReference type="GO" id="GO:0005886">
    <property type="term" value="C:plasma membrane"/>
    <property type="evidence" value="ECO:0007669"/>
    <property type="project" value="UniProtKB-SubCell"/>
</dbReference>
<accession>A0A401ZUY9</accession>
<evidence type="ECO:0000256" key="8">
    <source>
        <dbReference type="SAM" id="Phobius"/>
    </source>
</evidence>
<protein>
    <recommendedName>
        <fullName evidence="11">Glycosyltransferase RgtA/B/C/D-like domain-containing protein</fullName>
    </recommendedName>
</protein>
<evidence type="ECO:0000256" key="2">
    <source>
        <dbReference type="ARBA" id="ARBA00022475"/>
    </source>
</evidence>
<dbReference type="OrthoDB" id="9776737at2"/>
<evidence type="ECO:0000256" key="5">
    <source>
        <dbReference type="ARBA" id="ARBA00022989"/>
    </source>
</evidence>
<keyword evidence="10" id="KW-1185">Reference proteome</keyword>
<dbReference type="GO" id="GO:0016758">
    <property type="term" value="F:hexosyltransferase activity"/>
    <property type="evidence" value="ECO:0007669"/>
    <property type="project" value="InterPro"/>
</dbReference>
<organism evidence="9 10">
    <name type="scientific">Tengunoibacter tsumagoiensis</name>
    <dbReference type="NCBI Taxonomy" id="2014871"/>
    <lineage>
        <taxon>Bacteria</taxon>
        <taxon>Bacillati</taxon>
        <taxon>Chloroflexota</taxon>
        <taxon>Ktedonobacteria</taxon>
        <taxon>Ktedonobacterales</taxon>
        <taxon>Dictyobacteraceae</taxon>
        <taxon>Tengunoibacter</taxon>
    </lineage>
</organism>
<keyword evidence="4 8" id="KW-0812">Transmembrane</keyword>
<feature type="transmembrane region" description="Helical" evidence="8">
    <location>
        <begin position="264"/>
        <end position="286"/>
    </location>
</feature>
<dbReference type="EMBL" id="BIFR01000001">
    <property type="protein sequence ID" value="GCE10711.1"/>
    <property type="molecule type" value="Genomic_DNA"/>
</dbReference>
<dbReference type="RefSeq" id="WP_126578291.1">
    <property type="nucleotide sequence ID" value="NZ_BIFR01000001.1"/>
</dbReference>
<keyword evidence="5 8" id="KW-1133">Transmembrane helix</keyword>
<keyword evidence="6 8" id="KW-0472">Membrane</keyword>
<feature type="transmembrane region" description="Helical" evidence="8">
    <location>
        <begin position="298"/>
        <end position="314"/>
    </location>
</feature>
<keyword evidence="2" id="KW-1003">Cell membrane</keyword>
<evidence type="ECO:0000313" key="10">
    <source>
        <dbReference type="Proteomes" id="UP000287352"/>
    </source>
</evidence>
<evidence type="ECO:0008006" key="11">
    <source>
        <dbReference type="Google" id="ProtNLM"/>
    </source>
</evidence>